<name>A0A3M9MTZ7_9BACT</name>
<organism evidence="4 5">
    <name type="scientific">Rufibacter latericius</name>
    <dbReference type="NCBI Taxonomy" id="2487040"/>
    <lineage>
        <taxon>Bacteria</taxon>
        <taxon>Pseudomonadati</taxon>
        <taxon>Bacteroidota</taxon>
        <taxon>Cytophagia</taxon>
        <taxon>Cytophagales</taxon>
        <taxon>Hymenobacteraceae</taxon>
        <taxon>Rufibacter</taxon>
    </lineage>
</organism>
<dbReference type="Pfam" id="PF00128">
    <property type="entry name" value="Alpha-amylase"/>
    <property type="match status" value="1"/>
</dbReference>
<dbReference type="AlphaFoldDB" id="A0A3M9MTZ7"/>
<dbReference type="InterPro" id="IPR006047">
    <property type="entry name" value="GH13_cat_dom"/>
</dbReference>
<dbReference type="SMART" id="SM00642">
    <property type="entry name" value="Aamy"/>
    <property type="match status" value="1"/>
</dbReference>
<dbReference type="GO" id="GO:0004553">
    <property type="term" value="F:hydrolase activity, hydrolyzing O-glycosyl compounds"/>
    <property type="evidence" value="ECO:0007669"/>
    <property type="project" value="InterPro"/>
</dbReference>
<dbReference type="SUPFAM" id="SSF81296">
    <property type="entry name" value="E set domains"/>
    <property type="match status" value="1"/>
</dbReference>
<keyword evidence="5" id="KW-1185">Reference proteome</keyword>
<feature type="domain" description="Glycosyl hydrolase family 13 catalytic" evidence="3">
    <location>
        <begin position="389"/>
        <end position="747"/>
    </location>
</feature>
<dbReference type="Pfam" id="PF02922">
    <property type="entry name" value="CBM_48"/>
    <property type="match status" value="1"/>
</dbReference>
<dbReference type="InterPro" id="IPR013783">
    <property type="entry name" value="Ig-like_fold"/>
</dbReference>
<dbReference type="InterPro" id="IPR017853">
    <property type="entry name" value="GH"/>
</dbReference>
<dbReference type="OrthoDB" id="9761875at2"/>
<protein>
    <submittedName>
        <fullName evidence="4">DUF4961 domain-containing protein</fullName>
    </submittedName>
</protein>
<dbReference type="EMBL" id="RJJD01000003">
    <property type="protein sequence ID" value="RNI28986.1"/>
    <property type="molecule type" value="Genomic_DNA"/>
</dbReference>
<evidence type="ECO:0000313" key="5">
    <source>
        <dbReference type="Proteomes" id="UP000272117"/>
    </source>
</evidence>
<dbReference type="Gene3D" id="2.60.40.10">
    <property type="entry name" value="Immunoglobulins"/>
    <property type="match status" value="1"/>
</dbReference>
<evidence type="ECO:0000256" key="1">
    <source>
        <dbReference type="ARBA" id="ARBA00008061"/>
    </source>
</evidence>
<dbReference type="InterPro" id="IPR014756">
    <property type="entry name" value="Ig_E-set"/>
</dbReference>
<keyword evidence="2" id="KW-0732">Signal</keyword>
<dbReference type="PANTHER" id="PTHR43002">
    <property type="entry name" value="GLYCOGEN DEBRANCHING ENZYME"/>
    <property type="match status" value="1"/>
</dbReference>
<dbReference type="InterPro" id="IPR032522">
    <property type="entry name" value="DUF4961"/>
</dbReference>
<comment type="caution">
    <text evidence="4">The sequence shown here is derived from an EMBL/GenBank/DDBJ whole genome shotgun (WGS) entry which is preliminary data.</text>
</comment>
<sequence length="940" mass="104331">MKTTFRLLGLLLVLLLVQGVQAQVVTWSPAFPVHNEPVTITFDASKGTGGLANVSEPIYAHTGVLTNLSTSEADWKYVKAPWTTNLPAALMTSLGNNRYQITLTPRTFYNVPANEEIKALMFVFRNGNGSKEGKDTGGKDIKVPIYASGAVSVSFAQPVVGQNGLFVNKDQSIQVKGNSSVSSKLSLFVNGAKVKEEASATTLEAQVIATTPGSNKVKIVAESGNVTAVDSFTFVVRQGAMVQALPANAKDGVTYLNATSVLLNFYAPLKQNVYVVGDFNNWTVGATPMNQTPDGTRYWVQIDNLTAGQEYAYQYLVDETLRVGDPYTQKTLDPNEDQYLTAETYPNLKAYPVGKATGMVSVFQTNQSAFNWTASSYSRPKKTDLVIYELLVRDFIAKHDYKTLTDTLNYLQRLGVNAIELMPIHEFEGNLSWGYNSVYYFAPDKYYGPKEMLKRFIDEAHARGMAVILDIALNHSFGQSPMVQLYYNSATGKTTPENPWFNPDPTHEYNVGHDFNHESAATKYFVDRVTEFWLKEYKVDGYRFDLSKGFTQKQTLGSVDAWGRFDQTRIDLLKRMADHIWSVDNNAYVILEHFAENSEETVLANHGMMLWGNLHGNYKEAILGNTSNSNFNWISYKQRGWTSPHVVGYMESHDEERQMVEALRNGVTSGTYSVKTLATALQRMQLAAAFFFTIPGPKMVWQFGELGYDVSINENGRTGNKPILWNYYQDAERKKLYNVYAALIKLKINQPAFESGNYTLNLAGTLKTIHIQDPDMNVAILGNFGVTPGNIDPKFQYTGTWYDFVTGEALNVTNVNQAITLQPGEYRVYTTKRLSNASILLSSKGEKDALAKGVVAFPNPSRTGEVTVRYQLVSAAEVSLQVFDQLGRLVINRSVGKQAAGAHSITQTLTTGTGKRLAPGMYFCKLITGTSANTIQVVVQ</sequence>
<gene>
    <name evidence="4" type="ORF">EFB08_06005</name>
</gene>
<evidence type="ECO:0000313" key="4">
    <source>
        <dbReference type="EMBL" id="RNI28986.1"/>
    </source>
</evidence>
<dbReference type="NCBIfam" id="TIGR04183">
    <property type="entry name" value="Por_Secre_tail"/>
    <property type="match status" value="1"/>
</dbReference>
<reference evidence="4 5" key="1">
    <citation type="submission" date="2018-11" db="EMBL/GenBank/DDBJ databases">
        <title>Rufibacter latericius sp. nov., isolated from water in Baiyang Lake.</title>
        <authorList>
            <person name="Yang Y."/>
        </authorList>
    </citation>
    <scope>NUCLEOTIDE SEQUENCE [LARGE SCALE GENOMIC DNA]</scope>
    <source>
        <strain evidence="4 5">R-22-1c-1</strain>
    </source>
</reference>
<comment type="similarity">
    <text evidence="1">Belongs to the glycosyl hydrolase 13 family.</text>
</comment>
<dbReference type="CDD" id="cd11350">
    <property type="entry name" value="AmyAc_4"/>
    <property type="match status" value="1"/>
</dbReference>
<evidence type="ECO:0000256" key="2">
    <source>
        <dbReference type="SAM" id="SignalP"/>
    </source>
</evidence>
<dbReference type="InterPro" id="IPR026444">
    <property type="entry name" value="Secre_tail"/>
</dbReference>
<dbReference type="RefSeq" id="WP_123126044.1">
    <property type="nucleotide sequence ID" value="NZ_RJJD01000003.1"/>
</dbReference>
<dbReference type="InterPro" id="IPR004193">
    <property type="entry name" value="Glyco_hydro_13_N"/>
</dbReference>
<dbReference type="Gene3D" id="3.20.20.80">
    <property type="entry name" value="Glycosidases"/>
    <property type="match status" value="1"/>
</dbReference>
<evidence type="ECO:0000259" key="3">
    <source>
        <dbReference type="SMART" id="SM00642"/>
    </source>
</evidence>
<feature type="chain" id="PRO_5018186141" evidence="2">
    <location>
        <begin position="23"/>
        <end position="940"/>
    </location>
</feature>
<accession>A0A3M9MTZ7</accession>
<dbReference type="Proteomes" id="UP000272117">
    <property type="component" value="Unassembled WGS sequence"/>
</dbReference>
<dbReference type="GO" id="GO:0005975">
    <property type="term" value="P:carbohydrate metabolic process"/>
    <property type="evidence" value="ECO:0007669"/>
    <property type="project" value="InterPro"/>
</dbReference>
<dbReference type="SUPFAM" id="SSF51445">
    <property type="entry name" value="(Trans)glycosidases"/>
    <property type="match status" value="1"/>
</dbReference>
<dbReference type="Gene3D" id="2.60.40.4070">
    <property type="match status" value="1"/>
</dbReference>
<dbReference type="Pfam" id="PF16328">
    <property type="entry name" value="DUF4961"/>
    <property type="match status" value="1"/>
</dbReference>
<proteinExistence type="inferred from homology"/>
<feature type="signal peptide" evidence="2">
    <location>
        <begin position="1"/>
        <end position="22"/>
    </location>
</feature>